<dbReference type="InterPro" id="IPR051906">
    <property type="entry name" value="TolC-like"/>
</dbReference>
<evidence type="ECO:0000256" key="8">
    <source>
        <dbReference type="SAM" id="Coils"/>
    </source>
</evidence>
<dbReference type="OrthoDB" id="1674528at2"/>
<keyword evidence="10" id="KW-1185">Reference proteome</keyword>
<evidence type="ECO:0000256" key="3">
    <source>
        <dbReference type="ARBA" id="ARBA00022448"/>
    </source>
</evidence>
<dbReference type="PANTHER" id="PTHR30026:SF20">
    <property type="entry name" value="OUTER MEMBRANE PROTEIN TOLC"/>
    <property type="match status" value="1"/>
</dbReference>
<feature type="coiled-coil region" evidence="8">
    <location>
        <begin position="204"/>
        <end position="231"/>
    </location>
</feature>
<keyword evidence="6" id="KW-0472">Membrane</keyword>
<accession>A0A3D8L8D8</accession>
<dbReference type="AlphaFoldDB" id="A0A3D8L8D8"/>
<dbReference type="Gene3D" id="1.20.1600.10">
    <property type="entry name" value="Outer membrane efflux proteins (OEP)"/>
    <property type="match status" value="1"/>
</dbReference>
<dbReference type="GO" id="GO:1990281">
    <property type="term" value="C:efflux pump complex"/>
    <property type="evidence" value="ECO:0007669"/>
    <property type="project" value="TreeGrafter"/>
</dbReference>
<dbReference type="SUPFAM" id="SSF56954">
    <property type="entry name" value="Outer membrane efflux proteins (OEP)"/>
    <property type="match status" value="1"/>
</dbReference>
<evidence type="ECO:0000256" key="1">
    <source>
        <dbReference type="ARBA" id="ARBA00004442"/>
    </source>
</evidence>
<dbReference type="PANTHER" id="PTHR30026">
    <property type="entry name" value="OUTER MEMBRANE PROTEIN TOLC"/>
    <property type="match status" value="1"/>
</dbReference>
<evidence type="ECO:0000256" key="2">
    <source>
        <dbReference type="ARBA" id="ARBA00007613"/>
    </source>
</evidence>
<dbReference type="EMBL" id="QRGR01000022">
    <property type="protein sequence ID" value="RDV13593.1"/>
    <property type="molecule type" value="Genomic_DNA"/>
</dbReference>
<comment type="caution">
    <text evidence="9">The sequence shown here is derived from an EMBL/GenBank/DDBJ whole genome shotgun (WGS) entry which is preliminary data.</text>
</comment>
<keyword evidence="7" id="KW-0998">Cell outer membrane</keyword>
<keyword evidence="8" id="KW-0175">Coiled coil</keyword>
<dbReference type="GO" id="GO:0015288">
    <property type="term" value="F:porin activity"/>
    <property type="evidence" value="ECO:0007669"/>
    <property type="project" value="TreeGrafter"/>
</dbReference>
<evidence type="ECO:0000256" key="6">
    <source>
        <dbReference type="ARBA" id="ARBA00023136"/>
    </source>
</evidence>
<dbReference type="GO" id="GO:0015562">
    <property type="term" value="F:efflux transmembrane transporter activity"/>
    <property type="evidence" value="ECO:0007669"/>
    <property type="project" value="InterPro"/>
</dbReference>
<organism evidence="9 10">
    <name type="scientific">Pontibacter diazotrophicus</name>
    <dbReference type="NCBI Taxonomy" id="1400979"/>
    <lineage>
        <taxon>Bacteria</taxon>
        <taxon>Pseudomonadati</taxon>
        <taxon>Bacteroidota</taxon>
        <taxon>Cytophagia</taxon>
        <taxon>Cytophagales</taxon>
        <taxon>Hymenobacteraceae</taxon>
        <taxon>Pontibacter</taxon>
    </lineage>
</organism>
<evidence type="ECO:0000256" key="4">
    <source>
        <dbReference type="ARBA" id="ARBA00022452"/>
    </source>
</evidence>
<dbReference type="InterPro" id="IPR003423">
    <property type="entry name" value="OMP_efflux"/>
</dbReference>
<dbReference type="GO" id="GO:0009279">
    <property type="term" value="C:cell outer membrane"/>
    <property type="evidence" value="ECO:0007669"/>
    <property type="project" value="UniProtKB-SubCell"/>
</dbReference>
<keyword evidence="5" id="KW-0812">Transmembrane</keyword>
<protein>
    <submittedName>
        <fullName evidence="9">TolC family protein</fullName>
    </submittedName>
</protein>
<evidence type="ECO:0000313" key="9">
    <source>
        <dbReference type="EMBL" id="RDV13593.1"/>
    </source>
</evidence>
<keyword evidence="3" id="KW-0813">Transport</keyword>
<evidence type="ECO:0000256" key="7">
    <source>
        <dbReference type="ARBA" id="ARBA00023237"/>
    </source>
</evidence>
<comment type="similarity">
    <text evidence="2">Belongs to the outer membrane factor (OMF) (TC 1.B.17) family.</text>
</comment>
<dbReference type="Proteomes" id="UP000256708">
    <property type="component" value="Unassembled WGS sequence"/>
</dbReference>
<comment type="subcellular location">
    <subcellularLocation>
        <location evidence="1">Cell outer membrane</location>
    </subcellularLocation>
</comment>
<proteinExistence type="inferred from homology"/>
<dbReference type="Pfam" id="PF02321">
    <property type="entry name" value="OEP"/>
    <property type="match status" value="2"/>
</dbReference>
<evidence type="ECO:0000313" key="10">
    <source>
        <dbReference type="Proteomes" id="UP000256708"/>
    </source>
</evidence>
<reference evidence="10" key="1">
    <citation type="submission" date="2018-08" db="EMBL/GenBank/DDBJ databases">
        <authorList>
            <person name="Liu Z.-W."/>
            <person name="Du Z.-J."/>
        </authorList>
    </citation>
    <scope>NUCLEOTIDE SEQUENCE [LARGE SCALE GENOMIC DNA]</scope>
    <source>
        <strain evidence="10">H4X</strain>
    </source>
</reference>
<keyword evidence="4" id="KW-1134">Transmembrane beta strand</keyword>
<name>A0A3D8L8D8_9BACT</name>
<sequence>MGMIKIKRERETGFMLMTSPGFSCLPPESKPRALRVLLKFLPVLTLCLITVFQVKAQANDTLRLTLDEALNSAVTGNADILIAELEIQRAQSQRRAVTGGFLPQIGVDGQYTRNLKRPVFFLPAGSNFPGGGGGGGGGTQEGSVIEAGFDNSYTLTGQATLPLYSRELIANARAAKTAVSISERGLDINMNDATAQVRKAYYDALLARESLEVLEISLENAQQNFINTQNQFAQELVPEYDVIRAQVQVENVRPDILQGENDYEAAISNLKLLANIPDEVPVVLAQTLEGLMQGDNAELLAQYTIQSNPNLLQLNAQAVYQQEQIKVQQSTFFPSLAAFGNYAYQTQANDFNFGEYLWVNTSAVGLQLSIPVFQGLTRLRQVEQARIDLKQTEIQRKYLTKSLTIQARNALNRVQRARASMEAQQVNIAQAQRGFEIAQVSYRSGYGTLIEVNDAELALTQARLGYIQVIYEYLNALADFKQLTGNESNE</sequence>
<gene>
    <name evidence="9" type="ORF">DXT99_18825</name>
</gene>
<evidence type="ECO:0000256" key="5">
    <source>
        <dbReference type="ARBA" id="ARBA00022692"/>
    </source>
</evidence>